<name>A0AAW5BW53_9FIRM</name>
<dbReference type="Proteomes" id="UP001299608">
    <property type="component" value="Unassembled WGS sequence"/>
</dbReference>
<organism evidence="1 4">
    <name type="scientific">Enterocloster aldenensis</name>
    <dbReference type="NCBI Taxonomy" id="358742"/>
    <lineage>
        <taxon>Bacteria</taxon>
        <taxon>Bacillati</taxon>
        <taxon>Bacillota</taxon>
        <taxon>Clostridia</taxon>
        <taxon>Lachnospirales</taxon>
        <taxon>Lachnospiraceae</taxon>
        <taxon>Enterocloster</taxon>
    </lineage>
</organism>
<gene>
    <name evidence="2" type="ORF">G5B36_13565</name>
    <name evidence="1" type="ORF">L0N08_23625</name>
</gene>
<reference evidence="1" key="3">
    <citation type="submission" date="2022-01" db="EMBL/GenBank/DDBJ databases">
        <title>Collection of gut derived symbiotic bacterial strains cultured from healthy donors.</title>
        <authorList>
            <person name="Lin H."/>
            <person name="Kohout C."/>
            <person name="Waligurski E."/>
            <person name="Pamer E.G."/>
        </authorList>
    </citation>
    <scope>NUCLEOTIDE SEQUENCE</scope>
    <source>
        <strain evidence="1">DFI.6.55</strain>
    </source>
</reference>
<comment type="caution">
    <text evidence="1">The sequence shown here is derived from an EMBL/GenBank/DDBJ whole genome shotgun (WGS) entry which is preliminary data.</text>
</comment>
<sequence>MVLKCFSMPDETTTLTFYPCNADTGPGGGYDTCADTLTVYRTDFMKLLLPYLQHVQPGFDACQDNRMDRRQWNNLIQEMERDMGNIRFDDTAFDFYTGFVGWITKTLSEYEAIVVGSDH</sequence>
<keyword evidence="3" id="KW-1185">Reference proteome</keyword>
<evidence type="ECO:0000313" key="3">
    <source>
        <dbReference type="Proteomes" id="UP000669239"/>
    </source>
</evidence>
<accession>A0AAW5BW53</accession>
<evidence type="ECO:0000313" key="4">
    <source>
        <dbReference type="Proteomes" id="UP001299608"/>
    </source>
</evidence>
<protein>
    <submittedName>
        <fullName evidence="1">Uncharacterized protein</fullName>
    </submittedName>
</protein>
<dbReference type="EMBL" id="JAKNGE010000037">
    <property type="protein sequence ID" value="MCG4748415.1"/>
    <property type="molecule type" value="Genomic_DNA"/>
</dbReference>
<reference evidence="2" key="2">
    <citation type="submission" date="2020-02" db="EMBL/GenBank/DDBJ databases">
        <authorList>
            <person name="Littmann E."/>
            <person name="Sorbara M."/>
        </authorList>
    </citation>
    <scope>NUCLEOTIDE SEQUENCE</scope>
    <source>
        <strain evidence="2">MSK.1.17</strain>
    </source>
</reference>
<dbReference type="Proteomes" id="UP000669239">
    <property type="component" value="Unassembled WGS sequence"/>
</dbReference>
<proteinExistence type="predicted"/>
<dbReference type="GeneID" id="97205364"/>
<evidence type="ECO:0000313" key="1">
    <source>
        <dbReference type="EMBL" id="MCG4748415.1"/>
    </source>
</evidence>
<evidence type="ECO:0000313" key="2">
    <source>
        <dbReference type="EMBL" id="NSJ49719.1"/>
    </source>
</evidence>
<dbReference type="AlphaFoldDB" id="A0AAW5BW53"/>
<dbReference type="RefSeq" id="WP_117561150.1">
    <property type="nucleotide sequence ID" value="NZ_BAABZL010000001.1"/>
</dbReference>
<dbReference type="EMBL" id="JAAITT010000018">
    <property type="protein sequence ID" value="NSJ49719.1"/>
    <property type="molecule type" value="Genomic_DNA"/>
</dbReference>
<reference evidence="2 3" key="1">
    <citation type="journal article" date="2020" name="Cell Host Microbe">
        <title>Functional and Genomic Variation between Human-Derived Isolates of Lachnospiraceae Reveals Inter- and Intra-Species Diversity.</title>
        <authorList>
            <person name="Sorbara M.T."/>
            <person name="Littmann E.R."/>
            <person name="Fontana E."/>
            <person name="Moody T.U."/>
            <person name="Kohout C.E."/>
            <person name="Gjonbalaj M."/>
            <person name="Eaton V."/>
            <person name="Seok R."/>
            <person name="Leiner I.M."/>
            <person name="Pamer E.G."/>
        </authorList>
    </citation>
    <scope>NUCLEOTIDE SEQUENCE [LARGE SCALE GENOMIC DNA]</scope>
    <source>
        <strain evidence="2 3">MSK.1.17</strain>
    </source>
</reference>